<evidence type="ECO:0000256" key="1">
    <source>
        <dbReference type="SAM" id="Phobius"/>
    </source>
</evidence>
<evidence type="ECO:0000313" key="2">
    <source>
        <dbReference type="EMBL" id="MBR0650959.1"/>
    </source>
</evidence>
<sequence length="100" mass="11063">MGEAVCGLYVHDGWIVIALSFLVLFVASVAIWWRRKPDMSLGQFLYHVFNNRERISTSDPEARARFADPAVGVALKIGVAIIVFNFAVLAACPGSIFYTK</sequence>
<reference evidence="3" key="1">
    <citation type="journal article" date="2021" name="Syst. Appl. Microbiol.">
        <title>Roseomonas hellenica sp. nov., isolated from roots of wild-growing Alkanna tinctoria.</title>
        <authorList>
            <person name="Rat A."/>
            <person name="Naranjo H.D."/>
            <person name="Lebbe L."/>
            <person name="Cnockaert M."/>
            <person name="Krigas N."/>
            <person name="Grigoriadou K."/>
            <person name="Maloupa E."/>
            <person name="Willems A."/>
        </authorList>
    </citation>
    <scope>NUCLEOTIDE SEQUENCE [LARGE SCALE GENOMIC DNA]</scope>
    <source>
        <strain evidence="3">LMG 31159</strain>
    </source>
</reference>
<feature type="transmembrane region" description="Helical" evidence="1">
    <location>
        <begin position="73"/>
        <end position="98"/>
    </location>
</feature>
<keyword evidence="1" id="KW-0472">Membrane</keyword>
<accession>A0ABS5EIV1</accession>
<name>A0ABS5EIV1_9PROT</name>
<proteinExistence type="predicted"/>
<feature type="transmembrane region" description="Helical" evidence="1">
    <location>
        <begin position="14"/>
        <end position="33"/>
    </location>
</feature>
<keyword evidence="1" id="KW-0812">Transmembrane</keyword>
<dbReference type="Proteomes" id="UP000698752">
    <property type="component" value="Unassembled WGS sequence"/>
</dbReference>
<dbReference type="RefSeq" id="WP_211869631.1">
    <property type="nucleotide sequence ID" value="NZ_JAAEDI010000015.1"/>
</dbReference>
<gene>
    <name evidence="2" type="ORF">GXW78_14900</name>
</gene>
<organism evidence="2 3">
    <name type="scientific">Neoroseomonas terrae</name>
    <dbReference type="NCBI Taxonomy" id="424799"/>
    <lineage>
        <taxon>Bacteria</taxon>
        <taxon>Pseudomonadati</taxon>
        <taxon>Pseudomonadota</taxon>
        <taxon>Alphaproteobacteria</taxon>
        <taxon>Acetobacterales</taxon>
        <taxon>Acetobacteraceae</taxon>
        <taxon>Neoroseomonas</taxon>
    </lineage>
</organism>
<keyword evidence="1" id="KW-1133">Transmembrane helix</keyword>
<protein>
    <submittedName>
        <fullName evidence="2">Uncharacterized protein</fullName>
    </submittedName>
</protein>
<comment type="caution">
    <text evidence="2">The sequence shown here is derived from an EMBL/GenBank/DDBJ whole genome shotgun (WGS) entry which is preliminary data.</text>
</comment>
<keyword evidence="3" id="KW-1185">Reference proteome</keyword>
<dbReference type="EMBL" id="JAAEDI010000015">
    <property type="protein sequence ID" value="MBR0650959.1"/>
    <property type="molecule type" value="Genomic_DNA"/>
</dbReference>
<evidence type="ECO:0000313" key="3">
    <source>
        <dbReference type="Proteomes" id="UP000698752"/>
    </source>
</evidence>